<dbReference type="InterPro" id="IPR001261">
    <property type="entry name" value="ArgE/DapE_CS"/>
</dbReference>
<feature type="chain" id="PRO_5002772813" evidence="6">
    <location>
        <begin position="38"/>
        <end position="494"/>
    </location>
</feature>
<dbReference type="STRING" id="452637.Oter_1820"/>
<protein>
    <submittedName>
        <fullName evidence="8">Peptidase M20</fullName>
    </submittedName>
</protein>
<dbReference type="NCBIfam" id="NF006596">
    <property type="entry name" value="PRK09133.1"/>
    <property type="match status" value="1"/>
</dbReference>
<dbReference type="SUPFAM" id="SSF55031">
    <property type="entry name" value="Bacterial exopeptidase dimerisation domain"/>
    <property type="match status" value="1"/>
</dbReference>
<name>B1ZWZ3_OPITP</name>
<dbReference type="PANTHER" id="PTHR45962">
    <property type="entry name" value="N-FATTY-ACYL-AMINO ACID SYNTHASE/HYDROLASE PM20D1"/>
    <property type="match status" value="1"/>
</dbReference>
<dbReference type="AlphaFoldDB" id="B1ZWZ3"/>
<gene>
    <name evidence="8" type="ordered locus">Oter_1820</name>
</gene>
<evidence type="ECO:0000313" key="8">
    <source>
        <dbReference type="EMBL" id="ACB75104.1"/>
    </source>
</evidence>
<keyword evidence="3" id="KW-0479">Metal-binding</keyword>
<evidence type="ECO:0000256" key="2">
    <source>
        <dbReference type="ARBA" id="ARBA00022670"/>
    </source>
</evidence>
<dbReference type="PANTHER" id="PTHR45962:SF1">
    <property type="entry name" value="N-FATTY-ACYL-AMINO ACID SYNTHASE_HYDROLASE PM20D1"/>
    <property type="match status" value="1"/>
</dbReference>
<dbReference type="InterPro" id="IPR011650">
    <property type="entry name" value="Peptidase_M20_dimer"/>
</dbReference>
<feature type="signal peptide" evidence="6">
    <location>
        <begin position="1"/>
        <end position="37"/>
    </location>
</feature>
<keyword evidence="4" id="KW-0378">Hydrolase</keyword>
<dbReference type="InterPro" id="IPR002933">
    <property type="entry name" value="Peptidase_M20"/>
</dbReference>
<dbReference type="GO" id="GO:0046872">
    <property type="term" value="F:metal ion binding"/>
    <property type="evidence" value="ECO:0007669"/>
    <property type="project" value="UniProtKB-KW"/>
</dbReference>
<feature type="domain" description="Peptidase M20 dimerisation" evidence="7">
    <location>
        <begin position="239"/>
        <end position="386"/>
    </location>
</feature>
<evidence type="ECO:0000256" key="5">
    <source>
        <dbReference type="ARBA" id="ARBA00022833"/>
    </source>
</evidence>
<evidence type="ECO:0000259" key="7">
    <source>
        <dbReference type="Pfam" id="PF07687"/>
    </source>
</evidence>
<dbReference type="GO" id="GO:0008233">
    <property type="term" value="F:peptidase activity"/>
    <property type="evidence" value="ECO:0007669"/>
    <property type="project" value="UniProtKB-KW"/>
</dbReference>
<organism evidence="8 9">
    <name type="scientific">Opitutus terrae (strain DSM 11246 / JCM 15787 / PB90-1)</name>
    <dbReference type="NCBI Taxonomy" id="452637"/>
    <lineage>
        <taxon>Bacteria</taxon>
        <taxon>Pseudomonadati</taxon>
        <taxon>Verrucomicrobiota</taxon>
        <taxon>Opitutia</taxon>
        <taxon>Opitutales</taxon>
        <taxon>Opitutaceae</taxon>
        <taxon>Opitutus</taxon>
    </lineage>
</organism>
<accession>B1ZWZ3</accession>
<dbReference type="PROSITE" id="PS00758">
    <property type="entry name" value="ARGE_DAPE_CPG2_1"/>
    <property type="match status" value="1"/>
</dbReference>
<evidence type="ECO:0000256" key="1">
    <source>
        <dbReference type="ARBA" id="ARBA00006247"/>
    </source>
</evidence>
<evidence type="ECO:0000256" key="6">
    <source>
        <dbReference type="SAM" id="SignalP"/>
    </source>
</evidence>
<dbReference type="EMBL" id="CP001032">
    <property type="protein sequence ID" value="ACB75104.1"/>
    <property type="molecule type" value="Genomic_DNA"/>
</dbReference>
<keyword evidence="9" id="KW-1185">Reference proteome</keyword>
<evidence type="ECO:0000313" key="9">
    <source>
        <dbReference type="Proteomes" id="UP000007013"/>
    </source>
</evidence>
<evidence type="ECO:0000256" key="3">
    <source>
        <dbReference type="ARBA" id="ARBA00022723"/>
    </source>
</evidence>
<keyword evidence="5" id="KW-0862">Zinc</keyword>
<dbReference type="KEGG" id="ote:Oter_1820"/>
<dbReference type="InterPro" id="IPR047177">
    <property type="entry name" value="Pept_M20A"/>
</dbReference>
<dbReference type="GO" id="GO:0006508">
    <property type="term" value="P:proteolysis"/>
    <property type="evidence" value="ECO:0007669"/>
    <property type="project" value="UniProtKB-KW"/>
</dbReference>
<keyword evidence="2" id="KW-0645">Protease</keyword>
<dbReference type="Gene3D" id="3.40.630.10">
    <property type="entry name" value="Zn peptidases"/>
    <property type="match status" value="1"/>
</dbReference>
<proteinExistence type="inferred from homology"/>
<dbReference type="Proteomes" id="UP000007013">
    <property type="component" value="Chromosome"/>
</dbReference>
<dbReference type="OrthoDB" id="9792335at2"/>
<dbReference type="HOGENOM" id="CLU_021802_11_2_0"/>
<sequence length="494" mass="53296">MTSMCLENAPRCLARLTCAAGLAASLLALSSLTAVTAATEAGPPHAVDRSSGSESLARALLRELVEIDTTPAHGCTKAAEATSTRLRDGGFADAEVQLLGSRPDRQNLVVRVRGSGTDKPILFIAHLDVVDAPREGWHSDPFRLTERDGYFYGRGVGDNKSAAAQLVANLIRLRTERFTPGRDLIVALTADEEAGPANGLLWLLANRSDLMDVAYCLNLDAGGGYMEKGKRRRLTVQTSEKTYLSFRLRTQGEGGHSSLPTTDNPIYRLAAGLTRIASHSFPFRFNETTREYFRRIALTETGARADDLRAVAKDPPDLAAAQRLAASSVLYNSLLHTTCVATRLSAGHADNALPQSAEAILNCRVFPGDTAEFVRQTIEEVLADPKIEVIPLGSGRPSPASPLVPEVWAAVEKLSHARWPEIPVLPVMDPWSSDSAKLRRAGIPTLGVNGTFGDIELGNPHGANERLSIAAFDEGTEFLYELMKILARPAAERN</sequence>
<dbReference type="eggNOG" id="COG0624">
    <property type="taxonomic scope" value="Bacteria"/>
</dbReference>
<reference evidence="8 9" key="1">
    <citation type="journal article" date="2011" name="J. Bacteriol.">
        <title>Genome sequence of the verrucomicrobium Opitutus terrae PB90-1, an abundant inhabitant of rice paddy soil ecosystems.</title>
        <authorList>
            <person name="van Passel M.W."/>
            <person name="Kant R."/>
            <person name="Palva A."/>
            <person name="Copeland A."/>
            <person name="Lucas S."/>
            <person name="Lapidus A."/>
            <person name="Glavina del Rio T."/>
            <person name="Pitluck S."/>
            <person name="Goltsman E."/>
            <person name="Clum A."/>
            <person name="Sun H."/>
            <person name="Schmutz J."/>
            <person name="Larimer F.W."/>
            <person name="Land M.L."/>
            <person name="Hauser L."/>
            <person name="Kyrpides N."/>
            <person name="Mikhailova N."/>
            <person name="Richardson P.P."/>
            <person name="Janssen P.H."/>
            <person name="de Vos W.M."/>
            <person name="Smidt H."/>
        </authorList>
    </citation>
    <scope>NUCLEOTIDE SEQUENCE [LARGE SCALE GENOMIC DNA]</scope>
    <source>
        <strain evidence="9">DSM 11246 / JCM 15787 / PB90-1</strain>
    </source>
</reference>
<dbReference type="Gene3D" id="3.30.70.360">
    <property type="match status" value="1"/>
</dbReference>
<dbReference type="InterPro" id="IPR036264">
    <property type="entry name" value="Bact_exopeptidase_dim_dom"/>
</dbReference>
<dbReference type="Pfam" id="PF01546">
    <property type="entry name" value="Peptidase_M20"/>
    <property type="match status" value="1"/>
</dbReference>
<dbReference type="SUPFAM" id="SSF53187">
    <property type="entry name" value="Zn-dependent exopeptidases"/>
    <property type="match status" value="1"/>
</dbReference>
<keyword evidence="6" id="KW-0732">Signal</keyword>
<dbReference type="Pfam" id="PF07687">
    <property type="entry name" value="M20_dimer"/>
    <property type="match status" value="1"/>
</dbReference>
<dbReference type="Gene3D" id="1.10.150.900">
    <property type="match status" value="1"/>
</dbReference>
<evidence type="ECO:0000256" key="4">
    <source>
        <dbReference type="ARBA" id="ARBA00022801"/>
    </source>
</evidence>
<comment type="similarity">
    <text evidence="1">Belongs to the peptidase M20A family.</text>
</comment>